<reference evidence="2" key="1">
    <citation type="submission" date="2020-05" db="EMBL/GenBank/DDBJ databases">
        <authorList>
            <person name="Chiriac C."/>
            <person name="Salcher M."/>
            <person name="Ghai R."/>
            <person name="Kavagutti S V."/>
        </authorList>
    </citation>
    <scope>NUCLEOTIDE SEQUENCE</scope>
</reference>
<dbReference type="EMBL" id="LR797246">
    <property type="protein sequence ID" value="CAB4195303.1"/>
    <property type="molecule type" value="Genomic_DNA"/>
</dbReference>
<feature type="compositionally biased region" description="Low complexity" evidence="1">
    <location>
        <begin position="110"/>
        <end position="119"/>
    </location>
</feature>
<gene>
    <name evidence="2" type="ORF">UFOVP1299_3</name>
</gene>
<feature type="region of interest" description="Disordered" evidence="1">
    <location>
        <begin position="99"/>
        <end position="119"/>
    </location>
</feature>
<evidence type="ECO:0000256" key="1">
    <source>
        <dbReference type="SAM" id="MobiDB-lite"/>
    </source>
</evidence>
<sequence>MKYDIQTEVPLPPRTRRVGSCRPRHKFPFATMTLGDSFEVFIEGEDSAKKVLSRVTGAASRYSIRHPECRFSCRTVFDSPDSTFIDPSSGRPVSFRVWRVEPKESKTGATETPETTETH</sequence>
<name>A0A6J5RDJ0_9CAUD</name>
<evidence type="ECO:0000313" key="2">
    <source>
        <dbReference type="EMBL" id="CAB4195303.1"/>
    </source>
</evidence>
<organism evidence="2">
    <name type="scientific">uncultured Caudovirales phage</name>
    <dbReference type="NCBI Taxonomy" id="2100421"/>
    <lineage>
        <taxon>Viruses</taxon>
        <taxon>Duplodnaviria</taxon>
        <taxon>Heunggongvirae</taxon>
        <taxon>Uroviricota</taxon>
        <taxon>Caudoviricetes</taxon>
        <taxon>Peduoviridae</taxon>
        <taxon>Maltschvirus</taxon>
        <taxon>Maltschvirus maltsch</taxon>
    </lineage>
</organism>
<proteinExistence type="predicted"/>
<accession>A0A6J5RDJ0</accession>
<protein>
    <submittedName>
        <fullName evidence="2">Uncharacterized protein</fullName>
    </submittedName>
</protein>